<dbReference type="InterPro" id="IPR023214">
    <property type="entry name" value="HAD_sf"/>
</dbReference>
<protein>
    <submittedName>
        <fullName evidence="1">Uncharacterized protein</fullName>
    </submittedName>
</protein>
<dbReference type="Pfam" id="PF00702">
    <property type="entry name" value="Hydrolase"/>
    <property type="match status" value="1"/>
</dbReference>
<evidence type="ECO:0000313" key="2">
    <source>
        <dbReference type="Proteomes" id="UP000444721"/>
    </source>
</evidence>
<dbReference type="SUPFAM" id="SSF56784">
    <property type="entry name" value="HAD-like"/>
    <property type="match status" value="1"/>
</dbReference>
<dbReference type="PANTHER" id="PTHR43611">
    <property type="entry name" value="ALPHA-D-GLUCOSE 1-PHOSPHATE PHOSPHATASE"/>
    <property type="match status" value="1"/>
</dbReference>
<dbReference type="AlphaFoldDB" id="A0A6A5BFD4"/>
<dbReference type="SFLD" id="SFLDS00003">
    <property type="entry name" value="Haloacid_Dehalogenase"/>
    <property type="match status" value="1"/>
</dbReference>
<reference evidence="1 2" key="1">
    <citation type="journal article" date="2019" name="Sci. Rep.">
        <title>Nanopore sequencing improves the draft genome of the human pathogenic amoeba Naegleria fowleri.</title>
        <authorList>
            <person name="Liechti N."/>
            <person name="Schurch N."/>
            <person name="Bruggmann R."/>
            <person name="Wittwer M."/>
        </authorList>
    </citation>
    <scope>NUCLEOTIDE SEQUENCE [LARGE SCALE GENOMIC DNA]</scope>
    <source>
        <strain evidence="1 2">ATCC 30894</strain>
    </source>
</reference>
<dbReference type="InterPro" id="IPR006439">
    <property type="entry name" value="HAD-SF_hydro_IA"/>
</dbReference>
<dbReference type="VEuPathDB" id="AmoebaDB:NF0003320"/>
<accession>A0A6A5BFD4</accession>
<name>A0A6A5BFD4_NAEFO</name>
<evidence type="ECO:0000313" key="1">
    <source>
        <dbReference type="EMBL" id="KAF0973502.1"/>
    </source>
</evidence>
<keyword evidence="2" id="KW-1185">Reference proteome</keyword>
<dbReference type="VEuPathDB" id="AmoebaDB:FDP41_008206"/>
<dbReference type="InterPro" id="IPR036412">
    <property type="entry name" value="HAD-like_sf"/>
</dbReference>
<proteinExistence type="predicted"/>
<dbReference type="RefSeq" id="XP_044558215.1">
    <property type="nucleotide sequence ID" value="XM_044712035.1"/>
</dbReference>
<dbReference type="OrthoDB" id="2012566at2759"/>
<dbReference type="GeneID" id="68115424"/>
<sequence>MSQQPSVSSPNDKSTRKKFIIFDMGGVLISTDFNNCIKTIYRENQITFQKHQPTAPSVEDLLELLKKQFSQYKIGAITEDEFWGVFFEQYFNHQEYYLHGKLITLDYLKEQFRKEFIIPFYNGLALAEEIREKQKKNQTQLSIGIMSNHSKEWFPYCVERWKLDTLFVEPLLIVNSSDDDVQCGKPKPRIMEQLMNRIRKAGYENVEPSDIAFIDDKQANVDAAIQYGMKGICWHGKKQHLNELIQELQKLGFL</sequence>
<comment type="caution">
    <text evidence="1">The sequence shown here is derived from an EMBL/GenBank/DDBJ whole genome shotgun (WGS) entry which is preliminary data.</text>
</comment>
<dbReference type="Proteomes" id="UP000444721">
    <property type="component" value="Unassembled WGS sequence"/>
</dbReference>
<dbReference type="SFLD" id="SFLDG01129">
    <property type="entry name" value="C1.5:_HAD__Beta-PGM__Phosphata"/>
    <property type="match status" value="1"/>
</dbReference>
<dbReference type="PANTHER" id="PTHR43611:SF3">
    <property type="entry name" value="FLAVIN MONONUCLEOTIDE HYDROLASE 1, CHLOROPLATIC"/>
    <property type="match status" value="1"/>
</dbReference>
<dbReference type="EMBL" id="VFQX01000060">
    <property type="protein sequence ID" value="KAF0973502.1"/>
    <property type="molecule type" value="Genomic_DNA"/>
</dbReference>
<organism evidence="1 2">
    <name type="scientific">Naegleria fowleri</name>
    <name type="common">Brain eating amoeba</name>
    <dbReference type="NCBI Taxonomy" id="5763"/>
    <lineage>
        <taxon>Eukaryota</taxon>
        <taxon>Discoba</taxon>
        <taxon>Heterolobosea</taxon>
        <taxon>Tetramitia</taxon>
        <taxon>Eutetramitia</taxon>
        <taxon>Vahlkampfiidae</taxon>
        <taxon>Naegleria</taxon>
    </lineage>
</organism>
<dbReference type="Gene3D" id="3.40.50.1000">
    <property type="entry name" value="HAD superfamily/HAD-like"/>
    <property type="match status" value="1"/>
</dbReference>
<gene>
    <name evidence="1" type="ORF">FDP41_008206</name>
</gene>
<dbReference type="VEuPathDB" id="AmoebaDB:NfTy_091380"/>
<dbReference type="NCBIfam" id="TIGR01509">
    <property type="entry name" value="HAD-SF-IA-v3"/>
    <property type="match status" value="1"/>
</dbReference>